<dbReference type="RefSeq" id="WP_250585807.1">
    <property type="nucleotide sequence ID" value="NZ_JAKRVX010000009.1"/>
</dbReference>
<comment type="caution">
    <text evidence="1">The sequence shown here is derived from an EMBL/GenBank/DDBJ whole genome shotgun (WGS) entry which is preliminary data.</text>
</comment>
<proteinExistence type="predicted"/>
<reference evidence="1" key="1">
    <citation type="journal article" date="2022" name="Syst. Appl. Microbiol.">
        <title>Natronocalculus amylovorans gen. nov., sp. nov., and Natranaeroarchaeum aerophilus sp. nov., dominant culturable amylolytic natronoarchaea from hypersaline soda lakes in southwestern Siberia.</title>
        <authorList>
            <person name="Sorokin D.Y."/>
            <person name="Elcheninov A.G."/>
            <person name="Khizhniak T.V."/>
            <person name="Koenen M."/>
            <person name="Bale N.J."/>
            <person name="Damste J.S.S."/>
            <person name="Kublanov I.V."/>
        </authorList>
    </citation>
    <scope>NUCLEOTIDE SEQUENCE</scope>
    <source>
        <strain evidence="1">AArc-St2</strain>
    </source>
</reference>
<protein>
    <submittedName>
        <fullName evidence="1">Uncharacterized protein</fullName>
    </submittedName>
</protein>
<reference evidence="1" key="2">
    <citation type="submission" date="2022-02" db="EMBL/GenBank/DDBJ databases">
        <authorList>
            <person name="Elcheninov A.G."/>
            <person name="Sorokin D.Y."/>
            <person name="Kublanov I.V."/>
        </authorList>
    </citation>
    <scope>NUCLEOTIDE SEQUENCE</scope>
    <source>
        <strain evidence="1">AArc-St2</strain>
    </source>
</reference>
<evidence type="ECO:0000313" key="1">
    <source>
        <dbReference type="EMBL" id="MCL9818261.1"/>
    </source>
</evidence>
<accession>A0AAE3K9N4</accession>
<name>A0AAE3K9N4_9EURY</name>
<keyword evidence="2" id="KW-1185">Reference proteome</keyword>
<dbReference type="AlphaFoldDB" id="A0AAE3K9N4"/>
<evidence type="ECO:0000313" key="2">
    <source>
        <dbReference type="Proteomes" id="UP001203207"/>
    </source>
</evidence>
<dbReference type="EMBL" id="JAKRVX010000009">
    <property type="protein sequence ID" value="MCL9818261.1"/>
    <property type="molecule type" value="Genomic_DNA"/>
</dbReference>
<dbReference type="Proteomes" id="UP001203207">
    <property type="component" value="Unassembled WGS sequence"/>
</dbReference>
<sequence>MSTVSNIPDMLKDLSIISTLVDAALEFARGRPKSGLLLLGAAAVSNRFPGIGTAASVLLRLYRRFFPNRGGHHVL</sequence>
<gene>
    <name evidence="1" type="ORF">AArcSt2_15065</name>
</gene>
<organism evidence="1 2">
    <name type="scientific">Natronocalculus amylovorans</name>
    <dbReference type="NCBI Taxonomy" id="2917812"/>
    <lineage>
        <taxon>Archaea</taxon>
        <taxon>Methanobacteriati</taxon>
        <taxon>Methanobacteriota</taxon>
        <taxon>Stenosarchaea group</taxon>
        <taxon>Halobacteria</taxon>
        <taxon>Halobacteriales</taxon>
        <taxon>Haloferacaceae</taxon>
        <taxon>Natronocalculus</taxon>
    </lineage>
</organism>